<feature type="domain" description="DinB-like" evidence="1">
    <location>
        <begin position="11"/>
        <end position="159"/>
    </location>
</feature>
<dbReference type="InterPro" id="IPR024775">
    <property type="entry name" value="DinB-like"/>
</dbReference>
<dbReference type="Pfam" id="PF12867">
    <property type="entry name" value="DinB_2"/>
    <property type="match status" value="1"/>
</dbReference>
<evidence type="ECO:0000313" key="3">
    <source>
        <dbReference type="Proteomes" id="UP001597138"/>
    </source>
</evidence>
<keyword evidence="3" id="KW-1185">Reference proteome</keyword>
<sequence length="169" mass="19166">MKDAVQNIILETYTKLSDILSSATEEEINTIPFAGSWTAAQTAQHIILACSGLPALFAGKTTKATREPDENFKKLDEIFLNFETKYQSPENIKPAIIDYSKNTLLASVKKIQTDLFQDAETYDLTLICTDAQVPGFDNFTIYEWIHFAIVHTQRHIRQIENILEAVRKP</sequence>
<dbReference type="EMBL" id="JBHUDZ010000016">
    <property type="protein sequence ID" value="MFD1604718.1"/>
    <property type="molecule type" value="Genomic_DNA"/>
</dbReference>
<dbReference type="SUPFAM" id="SSF109854">
    <property type="entry name" value="DinB/YfiT-like putative metalloenzymes"/>
    <property type="match status" value="1"/>
</dbReference>
<name>A0ABW4HGS5_9FLAO</name>
<dbReference type="Proteomes" id="UP001597138">
    <property type="component" value="Unassembled WGS sequence"/>
</dbReference>
<protein>
    <submittedName>
        <fullName evidence="2">DinB family protein</fullName>
    </submittedName>
</protein>
<dbReference type="InterPro" id="IPR034660">
    <property type="entry name" value="DinB/YfiT-like"/>
</dbReference>
<accession>A0ABW4HGS5</accession>
<proteinExistence type="predicted"/>
<evidence type="ECO:0000313" key="2">
    <source>
        <dbReference type="EMBL" id="MFD1604718.1"/>
    </source>
</evidence>
<dbReference type="RefSeq" id="WP_379815806.1">
    <property type="nucleotide sequence ID" value="NZ_JBHUDZ010000016.1"/>
</dbReference>
<reference evidence="3" key="1">
    <citation type="journal article" date="2019" name="Int. J. Syst. Evol. Microbiol.">
        <title>The Global Catalogue of Microorganisms (GCM) 10K type strain sequencing project: providing services to taxonomists for standard genome sequencing and annotation.</title>
        <authorList>
            <consortium name="The Broad Institute Genomics Platform"/>
            <consortium name="The Broad Institute Genome Sequencing Center for Infectious Disease"/>
            <person name="Wu L."/>
            <person name="Ma J."/>
        </authorList>
    </citation>
    <scope>NUCLEOTIDE SEQUENCE [LARGE SCALE GENOMIC DNA]</scope>
    <source>
        <strain evidence="3">CCUG 70865</strain>
    </source>
</reference>
<organism evidence="2 3">
    <name type="scientific">Flavobacterium artemisiae</name>
    <dbReference type="NCBI Taxonomy" id="2126556"/>
    <lineage>
        <taxon>Bacteria</taxon>
        <taxon>Pseudomonadati</taxon>
        <taxon>Bacteroidota</taxon>
        <taxon>Flavobacteriia</taxon>
        <taxon>Flavobacteriales</taxon>
        <taxon>Flavobacteriaceae</taxon>
        <taxon>Flavobacterium</taxon>
    </lineage>
</organism>
<evidence type="ECO:0000259" key="1">
    <source>
        <dbReference type="Pfam" id="PF12867"/>
    </source>
</evidence>
<gene>
    <name evidence="2" type="ORF">ACFSC2_18410</name>
</gene>
<dbReference type="Gene3D" id="1.20.120.450">
    <property type="entry name" value="dinb family like domain"/>
    <property type="match status" value="1"/>
</dbReference>
<comment type="caution">
    <text evidence="2">The sequence shown here is derived from an EMBL/GenBank/DDBJ whole genome shotgun (WGS) entry which is preliminary data.</text>
</comment>